<dbReference type="PANTHER" id="PTHR42918:SF6">
    <property type="entry name" value="ELONGATION FACTOR P--(R)-BETA-LYSINE LIGASE"/>
    <property type="match status" value="1"/>
</dbReference>
<evidence type="ECO:0000256" key="3">
    <source>
        <dbReference type="ARBA" id="ARBA00022840"/>
    </source>
</evidence>
<keyword evidence="2" id="KW-0547">Nucleotide-binding</keyword>
<dbReference type="EMBL" id="PFQB01000129">
    <property type="protein sequence ID" value="PJA12073.1"/>
    <property type="molecule type" value="Genomic_DNA"/>
</dbReference>
<protein>
    <recommendedName>
        <fullName evidence="4">Aminoacyl-transfer RNA synthetases class-II family profile domain-containing protein</fullName>
    </recommendedName>
</protein>
<dbReference type="PANTHER" id="PTHR42918">
    <property type="entry name" value="LYSYL-TRNA SYNTHETASE"/>
    <property type="match status" value="1"/>
</dbReference>
<dbReference type="SUPFAM" id="SSF55681">
    <property type="entry name" value="Class II aaRS and biotin synthetases"/>
    <property type="match status" value="1"/>
</dbReference>
<dbReference type="GO" id="GO:0006430">
    <property type="term" value="P:lysyl-tRNA aminoacylation"/>
    <property type="evidence" value="ECO:0007669"/>
    <property type="project" value="InterPro"/>
</dbReference>
<name>A0A2M7W0I2_9BACT</name>
<dbReference type="GO" id="GO:0000049">
    <property type="term" value="F:tRNA binding"/>
    <property type="evidence" value="ECO:0007669"/>
    <property type="project" value="TreeGrafter"/>
</dbReference>
<dbReference type="Proteomes" id="UP000228952">
    <property type="component" value="Unassembled WGS sequence"/>
</dbReference>
<dbReference type="GO" id="GO:0005524">
    <property type="term" value="F:ATP binding"/>
    <property type="evidence" value="ECO:0007669"/>
    <property type="project" value="UniProtKB-KW"/>
</dbReference>
<evidence type="ECO:0000256" key="2">
    <source>
        <dbReference type="ARBA" id="ARBA00022741"/>
    </source>
</evidence>
<proteinExistence type="predicted"/>
<dbReference type="GO" id="GO:0005829">
    <property type="term" value="C:cytosol"/>
    <property type="evidence" value="ECO:0007669"/>
    <property type="project" value="TreeGrafter"/>
</dbReference>
<evidence type="ECO:0000313" key="5">
    <source>
        <dbReference type="EMBL" id="PJA12073.1"/>
    </source>
</evidence>
<evidence type="ECO:0000259" key="4">
    <source>
        <dbReference type="PROSITE" id="PS50862"/>
    </source>
</evidence>
<dbReference type="InterPro" id="IPR018149">
    <property type="entry name" value="Lys-tRNA-synth_II_C"/>
</dbReference>
<dbReference type="PROSITE" id="PS50862">
    <property type="entry name" value="AA_TRNA_LIGASE_II"/>
    <property type="match status" value="1"/>
</dbReference>
<dbReference type="GO" id="GO:0004824">
    <property type="term" value="F:lysine-tRNA ligase activity"/>
    <property type="evidence" value="ECO:0007669"/>
    <property type="project" value="InterPro"/>
</dbReference>
<sequence>MNKTSFFQSLLANQQAKEHYLLKLKIISLIRQFFTEKGLLEVEAPILNDTLIPESYLDVFETEERRVGLEGKIASKKYLMTSPESFQKKLLSVGFGSNFALTRSFRNGEPLSGKHLSEFSMLEWYEKGSNYLDVMNTTEQLFSFIVRNLDKADERITYNGIEINLAGPWQRSSVNELFKEYLSIDLEESWDQEARGFSVKQFAQMLQNRPELHIKVERSTTWEELFNQLFLTYIETRLPTNKPVIIYDYPHELSPLAKPKSGVVVQGNVWAERFEVMIGGLEICDTYTENTDSKLQRETFNREIEKIEQGGAKTKYAYDWEFVEALEHGLPACSGNALGIDRVVMLFGNYPEILTI</sequence>
<evidence type="ECO:0000313" key="6">
    <source>
        <dbReference type="Proteomes" id="UP000228952"/>
    </source>
</evidence>
<dbReference type="PRINTS" id="PR00982">
    <property type="entry name" value="TRNASYNTHLYS"/>
</dbReference>
<keyword evidence="3" id="KW-0067">ATP-binding</keyword>
<reference evidence="6" key="1">
    <citation type="submission" date="2017-09" db="EMBL/GenBank/DDBJ databases">
        <title>Depth-based differentiation of microbial function through sediment-hosted aquifers and enrichment of novel symbionts in the deep terrestrial subsurface.</title>
        <authorList>
            <person name="Probst A.J."/>
            <person name="Ladd B."/>
            <person name="Jarett J.K."/>
            <person name="Geller-Mcgrath D.E."/>
            <person name="Sieber C.M.K."/>
            <person name="Emerson J.B."/>
            <person name="Anantharaman K."/>
            <person name="Thomas B.C."/>
            <person name="Malmstrom R."/>
            <person name="Stieglmeier M."/>
            <person name="Klingl A."/>
            <person name="Woyke T."/>
            <person name="Ryan C.M."/>
            <person name="Banfield J.F."/>
        </authorList>
    </citation>
    <scope>NUCLEOTIDE SEQUENCE [LARGE SCALE GENOMIC DNA]</scope>
</reference>
<dbReference type="Gene3D" id="3.30.930.10">
    <property type="entry name" value="Bira Bifunctional Protein, Domain 2"/>
    <property type="match status" value="1"/>
</dbReference>
<keyword evidence="1" id="KW-0436">Ligase</keyword>
<dbReference type="InterPro" id="IPR006195">
    <property type="entry name" value="aa-tRNA-synth_II"/>
</dbReference>
<dbReference type="AlphaFoldDB" id="A0A2M7W0I2"/>
<gene>
    <name evidence="5" type="ORF">COX64_05165</name>
</gene>
<dbReference type="InterPro" id="IPR045864">
    <property type="entry name" value="aa-tRNA-synth_II/BPL/LPL"/>
</dbReference>
<feature type="domain" description="Aminoacyl-transfer RNA synthetases class-II family profile" evidence="4">
    <location>
        <begin position="20"/>
        <end position="356"/>
    </location>
</feature>
<accession>A0A2M7W0I2</accession>
<organism evidence="5 6">
    <name type="scientific">Candidatus Dojkabacteria bacterium CG_4_10_14_0_2_um_filter_Dojkabacteria_WS6_41_15</name>
    <dbReference type="NCBI Taxonomy" id="2014249"/>
    <lineage>
        <taxon>Bacteria</taxon>
        <taxon>Candidatus Dojkabacteria</taxon>
    </lineage>
</organism>
<dbReference type="InterPro" id="IPR004364">
    <property type="entry name" value="Aa-tRNA-synt_II"/>
</dbReference>
<dbReference type="Pfam" id="PF00152">
    <property type="entry name" value="tRNA-synt_2"/>
    <property type="match status" value="1"/>
</dbReference>
<evidence type="ECO:0000256" key="1">
    <source>
        <dbReference type="ARBA" id="ARBA00022598"/>
    </source>
</evidence>
<comment type="caution">
    <text evidence="5">The sequence shown here is derived from an EMBL/GenBank/DDBJ whole genome shotgun (WGS) entry which is preliminary data.</text>
</comment>